<evidence type="ECO:0000313" key="3">
    <source>
        <dbReference type="EMBL" id="WCT55576.1"/>
    </source>
</evidence>
<feature type="region of interest" description="Disordered" evidence="1">
    <location>
        <begin position="82"/>
        <end position="117"/>
    </location>
</feature>
<accession>A0AAX3M1C1</accession>
<name>A0AAX3M1C1_9BACL</name>
<dbReference type="Pfam" id="PF05593">
    <property type="entry name" value="RHS_repeat"/>
    <property type="match status" value="1"/>
</dbReference>
<feature type="signal peptide" evidence="2">
    <location>
        <begin position="1"/>
        <end position="35"/>
    </location>
</feature>
<sequence length="254" mass="27781">MVKKTKIINRKIVNLFTFSFLATSLFVSSASFAFADAKKLYEYDANGRLISTTTTKEKTAFIYDANGNLLSKQVTNGDYSSVINPSAPVTPTPAPTPAPTPVPTPTPAPPDPTLVPPAVPVPAKSGLPINYVLDVVEYKQDTHVVNTYGWYLDPAGIAKVDLYIDDVNVGRGVMGGSREDVYKVYPDYNNHVAGFYQNGLIFSTAGTPHKKRDRKTDKKKVVPGEFDHVLRIVITNKQGKQTVIESIFVVDLNS</sequence>
<keyword evidence="2" id="KW-0732">Signal</keyword>
<gene>
    <name evidence="3" type="ORF">PQ456_20910</name>
</gene>
<dbReference type="Proteomes" id="UP001220509">
    <property type="component" value="Chromosome"/>
</dbReference>
<protein>
    <submittedName>
        <fullName evidence="3">RHS repeat protein</fullName>
    </submittedName>
</protein>
<dbReference type="EMBL" id="CP117416">
    <property type="protein sequence ID" value="WCT55576.1"/>
    <property type="molecule type" value="Genomic_DNA"/>
</dbReference>
<dbReference type="AlphaFoldDB" id="A0AAX3M1C1"/>
<dbReference type="InterPro" id="IPR006530">
    <property type="entry name" value="YD"/>
</dbReference>
<organism evidence="3 4">
    <name type="scientific">Paenibacillus kyungheensis</name>
    <dbReference type="NCBI Taxonomy" id="1452732"/>
    <lineage>
        <taxon>Bacteria</taxon>
        <taxon>Bacillati</taxon>
        <taxon>Bacillota</taxon>
        <taxon>Bacilli</taxon>
        <taxon>Bacillales</taxon>
        <taxon>Paenibacillaceae</taxon>
        <taxon>Paenibacillus</taxon>
    </lineage>
</organism>
<dbReference type="RefSeq" id="WP_273613938.1">
    <property type="nucleotide sequence ID" value="NZ_CP117416.1"/>
</dbReference>
<reference evidence="3 4" key="1">
    <citation type="submission" date="2023-02" db="EMBL/GenBank/DDBJ databases">
        <title>Genome sequence of Paenibacillus kyungheensis KACC 18744.</title>
        <authorList>
            <person name="Kim S."/>
            <person name="Heo J."/>
            <person name="Kwon S.-W."/>
        </authorList>
    </citation>
    <scope>NUCLEOTIDE SEQUENCE [LARGE SCALE GENOMIC DNA]</scope>
    <source>
        <strain evidence="3 4">KACC 18744</strain>
    </source>
</reference>
<keyword evidence="4" id="KW-1185">Reference proteome</keyword>
<evidence type="ECO:0000313" key="4">
    <source>
        <dbReference type="Proteomes" id="UP001220509"/>
    </source>
</evidence>
<evidence type="ECO:0000256" key="2">
    <source>
        <dbReference type="SAM" id="SignalP"/>
    </source>
</evidence>
<proteinExistence type="predicted"/>
<dbReference type="Gene3D" id="2.180.10.10">
    <property type="entry name" value="RHS repeat-associated core"/>
    <property type="match status" value="1"/>
</dbReference>
<evidence type="ECO:0000256" key="1">
    <source>
        <dbReference type="SAM" id="MobiDB-lite"/>
    </source>
</evidence>
<dbReference type="KEGG" id="pka:PQ456_20910"/>
<dbReference type="NCBIfam" id="TIGR01643">
    <property type="entry name" value="YD_repeat_2x"/>
    <property type="match status" value="1"/>
</dbReference>
<feature type="chain" id="PRO_5043646065" evidence="2">
    <location>
        <begin position="36"/>
        <end position="254"/>
    </location>
</feature>
<feature type="compositionally biased region" description="Pro residues" evidence="1">
    <location>
        <begin position="88"/>
        <end position="117"/>
    </location>
</feature>
<dbReference type="InterPro" id="IPR031325">
    <property type="entry name" value="RHS_repeat"/>
</dbReference>